<reference evidence="1 2" key="2">
    <citation type="journal article" date="2013" name="PLoS ONE">
        <title>Whole genome mapping and re-organization of the nuclear and mitochondrial genomes of Babesia microti isolates.</title>
        <authorList>
            <person name="Cornillot E."/>
            <person name="Dassouli A."/>
            <person name="Garg A."/>
            <person name="Pachikara N."/>
            <person name="Randazzo S."/>
            <person name="Depoix D."/>
            <person name="Carcy B."/>
            <person name="Delbecq S."/>
            <person name="Frutos R."/>
            <person name="Silva J.C."/>
            <person name="Sutton R."/>
            <person name="Krause P.J."/>
            <person name="Mamoun C.B."/>
        </authorList>
    </citation>
    <scope>NUCLEOTIDE SEQUENCE [LARGE SCALE GENOMIC DNA]</scope>
    <source>
        <strain evidence="1 2">RI</strain>
    </source>
</reference>
<accession>A0A0K3AMT6</accession>
<evidence type="ECO:0000313" key="2">
    <source>
        <dbReference type="Proteomes" id="UP000002899"/>
    </source>
</evidence>
<dbReference type="EMBL" id="LN871598">
    <property type="protein sequence ID" value="CTQ41024.1"/>
    <property type="molecule type" value="Genomic_DNA"/>
</dbReference>
<organism evidence="1 2">
    <name type="scientific">Babesia microti (strain RI)</name>
    <dbReference type="NCBI Taxonomy" id="1133968"/>
    <lineage>
        <taxon>Eukaryota</taxon>
        <taxon>Sar</taxon>
        <taxon>Alveolata</taxon>
        <taxon>Apicomplexa</taxon>
        <taxon>Aconoidasida</taxon>
        <taxon>Piroplasmida</taxon>
        <taxon>Babesiidae</taxon>
        <taxon>Babesia</taxon>
    </lineage>
</organism>
<evidence type="ECO:0000313" key="1">
    <source>
        <dbReference type="EMBL" id="CTQ41024.1"/>
    </source>
</evidence>
<protein>
    <submittedName>
        <fullName evidence="1">Uncharacterized protein</fullName>
    </submittedName>
</protein>
<reference evidence="1 2" key="3">
    <citation type="journal article" date="2016" name="Sci. Rep.">
        <title>Genome-wide diversity and gene expression profiling of Babesia microti isolates identify polymorphic genes that mediate host-pathogen interactions.</title>
        <authorList>
            <person name="Silva J.C."/>
            <person name="Cornillot E."/>
            <person name="McCracken C."/>
            <person name="Usmani-Brown S."/>
            <person name="Dwivedi A."/>
            <person name="Ifeonu O.O."/>
            <person name="Crabtree J."/>
            <person name="Gotia H.T."/>
            <person name="Virji A.Z."/>
            <person name="Reynes C."/>
            <person name="Colinge J."/>
            <person name="Kumar V."/>
            <person name="Lawres L."/>
            <person name="Pazzi J.E."/>
            <person name="Pablo J.V."/>
            <person name="Hung C."/>
            <person name="Brancato J."/>
            <person name="Kumari P."/>
            <person name="Orvis J."/>
            <person name="Tretina K."/>
            <person name="Chibucos M."/>
            <person name="Ott S."/>
            <person name="Sadzewicz L."/>
            <person name="Sengamalay N."/>
            <person name="Shetty A.C."/>
            <person name="Su Q."/>
            <person name="Tallon L."/>
            <person name="Fraser C.M."/>
            <person name="Frutos R."/>
            <person name="Molina D.M."/>
            <person name="Krause P.J."/>
            <person name="Ben Mamoun C."/>
        </authorList>
    </citation>
    <scope>NUCLEOTIDE SEQUENCE [LARGE SCALE GENOMIC DNA]</scope>
    <source>
        <strain evidence="1 2">RI</strain>
    </source>
</reference>
<reference evidence="1 2" key="1">
    <citation type="journal article" date="2012" name="Nucleic Acids Res.">
        <title>Sequencing of the smallest Apicomplexan genome from the human pathogen Babesia microti.</title>
        <authorList>
            <person name="Cornillot E."/>
            <person name="Hadj-Kaddour K."/>
            <person name="Dassouli A."/>
            <person name="Noel B."/>
            <person name="Ranwez V."/>
            <person name="Vacherie B."/>
            <person name="Augagneur Y."/>
            <person name="Bres V."/>
            <person name="Duclos A."/>
            <person name="Randazzo S."/>
            <person name="Carcy B."/>
            <person name="Debierre-Grockiego F."/>
            <person name="Delbecq S."/>
            <person name="Moubri-Menage K."/>
            <person name="Shams-Eldin H."/>
            <person name="Usmani-Brown S."/>
            <person name="Bringaud F."/>
            <person name="Wincker P."/>
            <person name="Vivares C.P."/>
            <person name="Schwarz R.T."/>
            <person name="Schetters T.P."/>
            <person name="Krause P.J."/>
            <person name="Gorenflot A."/>
            <person name="Berry V."/>
            <person name="Barbe V."/>
            <person name="Ben Mamoun C."/>
        </authorList>
    </citation>
    <scope>NUCLEOTIDE SEQUENCE [LARGE SCALE GENOMIC DNA]</scope>
    <source>
        <strain evidence="1 2">RI</strain>
    </source>
</reference>
<gene>
    <name evidence="1" type="ORF">BMR1_03g02125</name>
</gene>
<proteinExistence type="predicted"/>
<keyword evidence="2" id="KW-1185">Reference proteome</keyword>
<dbReference type="AlphaFoldDB" id="A0A0K3AMT6"/>
<name>A0A0K3AMT6_BABMR</name>
<dbReference type="KEGG" id="bmic:BMR1_03g02125"/>
<sequence length="84" mass="9836">MELVSAKNYYTLSHIQSILYTTLSLYYTPHSVYTIHHTQSILYTTLSLYYTPHSVYTIHHTQSILYTLVYSSNAPRPNGEKYEL</sequence>
<dbReference type="GeneID" id="24425066"/>
<dbReference type="Proteomes" id="UP000002899">
    <property type="component" value="Chromosome III"/>
</dbReference>
<dbReference type="VEuPathDB" id="PiroplasmaDB:BMR1_03g02125"/>
<dbReference type="RefSeq" id="XP_012649035.1">
    <property type="nucleotide sequence ID" value="XM_012793581.1"/>
</dbReference>